<accession>A0A4Q9H438</accession>
<evidence type="ECO:0000313" key="2">
    <source>
        <dbReference type="Proteomes" id="UP000292120"/>
    </source>
</evidence>
<protein>
    <recommendedName>
        <fullName evidence="3">Flagellar protein FlgN</fullName>
    </recommendedName>
</protein>
<evidence type="ECO:0008006" key="3">
    <source>
        <dbReference type="Google" id="ProtNLM"/>
    </source>
</evidence>
<sequence>MSLHPEIRAHVEAIEARLRELDEALAQPDPARLETCAQDLHRTLADSLSAFRHAAATGADPMSADLRHRLSLAQTRVVQLQQNLHYATHAISRTLDVLLPRDADAPAGTAPTAGPRTRTAAALNAYKG</sequence>
<reference evidence="1 2" key="1">
    <citation type="submission" date="2019-02" db="EMBL/GenBank/DDBJ databases">
        <title>Aquabacterium sp. strain KMB7.</title>
        <authorList>
            <person name="Chen W.-M."/>
        </authorList>
    </citation>
    <scope>NUCLEOTIDE SEQUENCE [LARGE SCALE GENOMIC DNA]</scope>
    <source>
        <strain evidence="1 2">KMB7</strain>
    </source>
</reference>
<evidence type="ECO:0000313" key="1">
    <source>
        <dbReference type="EMBL" id="TBO32705.1"/>
    </source>
</evidence>
<comment type="caution">
    <text evidence="1">The sequence shown here is derived from an EMBL/GenBank/DDBJ whole genome shotgun (WGS) entry which is preliminary data.</text>
</comment>
<dbReference type="AlphaFoldDB" id="A0A4Q9H438"/>
<gene>
    <name evidence="1" type="ORF">EYS42_05890</name>
</gene>
<proteinExistence type="predicted"/>
<name>A0A4Q9H438_9BURK</name>
<dbReference type="RefSeq" id="WP_130966916.1">
    <property type="nucleotide sequence ID" value="NZ_SIXI01000002.1"/>
</dbReference>
<organism evidence="1 2">
    <name type="scientific">Aquabacterium lacunae</name>
    <dbReference type="NCBI Taxonomy" id="2528630"/>
    <lineage>
        <taxon>Bacteria</taxon>
        <taxon>Pseudomonadati</taxon>
        <taxon>Pseudomonadota</taxon>
        <taxon>Betaproteobacteria</taxon>
        <taxon>Burkholderiales</taxon>
        <taxon>Aquabacterium</taxon>
    </lineage>
</organism>
<dbReference type="Proteomes" id="UP000292120">
    <property type="component" value="Unassembled WGS sequence"/>
</dbReference>
<dbReference type="EMBL" id="SIXI01000002">
    <property type="protein sequence ID" value="TBO32705.1"/>
    <property type="molecule type" value="Genomic_DNA"/>
</dbReference>
<keyword evidence="2" id="KW-1185">Reference proteome</keyword>